<name>A0A8S5V2A5_9CAUD</name>
<evidence type="ECO:0000313" key="1">
    <source>
        <dbReference type="EMBL" id="DAG00747.1"/>
    </source>
</evidence>
<reference evidence="1" key="1">
    <citation type="journal article" date="2021" name="Proc. Natl. Acad. Sci. U.S.A.">
        <title>A Catalog of Tens of Thousands of Viruses from Human Metagenomes Reveals Hidden Associations with Chronic Diseases.</title>
        <authorList>
            <person name="Tisza M.J."/>
            <person name="Buck C.B."/>
        </authorList>
    </citation>
    <scope>NUCLEOTIDE SEQUENCE</scope>
    <source>
        <strain evidence="1">CtJ2i1</strain>
    </source>
</reference>
<protein>
    <submittedName>
        <fullName evidence="1">Uncharacterized protein</fullName>
    </submittedName>
</protein>
<dbReference type="EMBL" id="BK016182">
    <property type="protein sequence ID" value="DAG00747.1"/>
    <property type="molecule type" value="Genomic_DNA"/>
</dbReference>
<organism evidence="1">
    <name type="scientific">Myoviridae sp. ctJ2i1</name>
    <dbReference type="NCBI Taxonomy" id="2825079"/>
    <lineage>
        <taxon>Viruses</taxon>
        <taxon>Duplodnaviria</taxon>
        <taxon>Heunggongvirae</taxon>
        <taxon>Uroviricota</taxon>
        <taxon>Caudoviricetes</taxon>
    </lineage>
</organism>
<proteinExistence type="predicted"/>
<sequence length="164" mass="17522">MATFNLKHANPEVIAYMSEKIQVEYQGSVEEIDGGIKVEVSDEYLKDITDAFSRVKRNTMVSGWTKTATKFVGRQTNTIKDAGIGAVGLGAKGLFGGLKKVSELAMGATSVIINEGKEAWKEASVSDELRSLKKSFGSTGNDTEGIEIIKDEAPTVENTAGAEA</sequence>
<accession>A0A8S5V2A5</accession>